<dbReference type="SUPFAM" id="SSF53323">
    <property type="entry name" value="Pyruvate-ferredoxin oxidoreductase, PFOR, domain III"/>
    <property type="match status" value="1"/>
</dbReference>
<dbReference type="InterPro" id="IPR002869">
    <property type="entry name" value="Pyrv_flavodox_OxRed_cen"/>
</dbReference>
<evidence type="ECO:0000256" key="1">
    <source>
        <dbReference type="ARBA" id="ARBA00023002"/>
    </source>
</evidence>
<dbReference type="EMBL" id="CP036259">
    <property type="protein sequence ID" value="QDR79216.1"/>
    <property type="molecule type" value="Genomic_DNA"/>
</dbReference>
<dbReference type="AlphaFoldDB" id="A0A517DPL6"/>
<feature type="domain" description="Pyruvate/ketoisovalerate oxidoreductase catalytic" evidence="2">
    <location>
        <begin position="12"/>
        <end position="171"/>
    </location>
</feature>
<evidence type="ECO:0000313" key="4">
    <source>
        <dbReference type="Proteomes" id="UP000320776"/>
    </source>
</evidence>
<evidence type="ECO:0000259" key="2">
    <source>
        <dbReference type="Pfam" id="PF01558"/>
    </source>
</evidence>
<reference evidence="3 4" key="1">
    <citation type="submission" date="2019-02" db="EMBL/GenBank/DDBJ databases">
        <title>Closed genome of Sporomusa termitida DSM 4440.</title>
        <authorList>
            <person name="Poehlein A."/>
            <person name="Daniel R."/>
        </authorList>
    </citation>
    <scope>NUCLEOTIDE SEQUENCE [LARGE SCALE GENOMIC DNA]</scope>
    <source>
        <strain evidence="3 4">DSM 4440</strain>
    </source>
</reference>
<dbReference type="Proteomes" id="UP000320776">
    <property type="component" value="Chromosome"/>
</dbReference>
<dbReference type="KEGG" id="sted:SPTER_04840"/>
<dbReference type="Pfam" id="PF01558">
    <property type="entry name" value="POR"/>
    <property type="match status" value="1"/>
</dbReference>
<protein>
    <submittedName>
        <fullName evidence="3">2-oxoacid:acceptor oxidoreductase, alpha subunit</fullName>
    </submittedName>
</protein>
<keyword evidence="4" id="KW-1185">Reference proteome</keyword>
<dbReference type="InterPro" id="IPR052554">
    <property type="entry name" value="2-oxoglutarate_synth_KorC"/>
</dbReference>
<dbReference type="RefSeq" id="WP_144348893.1">
    <property type="nucleotide sequence ID" value="NZ_CP036259.1"/>
</dbReference>
<keyword evidence="1" id="KW-0560">Oxidoreductase</keyword>
<sequence length="174" mass="18980">MKRTEILVSGFGGQGVVRLGQIFSTAAVYEGLFTTMLVSHGTETRGGYVRSQIVVSGSPIDSPVVETPDYFCAMSKAAYTKFGALVTQGTIIFDPGYIEPDPGFRAQHTALPAREMAVQELGRDIFANIIFLGMLGQQLKTAISKESLLQALAARVPKFVEENRQAFEFGYKFV</sequence>
<proteinExistence type="predicted"/>
<accession>A0A517DPL6</accession>
<dbReference type="Gene3D" id="3.40.920.10">
    <property type="entry name" value="Pyruvate-ferredoxin oxidoreductase, PFOR, domain III"/>
    <property type="match status" value="1"/>
</dbReference>
<evidence type="ECO:0000313" key="3">
    <source>
        <dbReference type="EMBL" id="QDR79216.1"/>
    </source>
</evidence>
<dbReference type="GO" id="GO:0016903">
    <property type="term" value="F:oxidoreductase activity, acting on the aldehyde or oxo group of donors"/>
    <property type="evidence" value="ECO:0007669"/>
    <property type="project" value="InterPro"/>
</dbReference>
<gene>
    <name evidence="3" type="ORF">SPTER_04840</name>
</gene>
<name>A0A517DPL6_9FIRM</name>
<dbReference type="InterPro" id="IPR019752">
    <property type="entry name" value="Pyrv/ketoisovalerate_OxRed_cat"/>
</dbReference>
<dbReference type="PANTHER" id="PTHR42730">
    <property type="entry name" value="2-OXOGLUTARATE SYNTHASE SUBUNIT KORC"/>
    <property type="match status" value="1"/>
</dbReference>
<dbReference type="PANTHER" id="PTHR42730:SF1">
    <property type="entry name" value="2-OXOGLUTARATE SYNTHASE SUBUNIT KORC"/>
    <property type="match status" value="1"/>
</dbReference>
<organism evidence="3 4">
    <name type="scientific">Sporomusa termitida</name>
    <dbReference type="NCBI Taxonomy" id="2377"/>
    <lineage>
        <taxon>Bacteria</taxon>
        <taxon>Bacillati</taxon>
        <taxon>Bacillota</taxon>
        <taxon>Negativicutes</taxon>
        <taxon>Selenomonadales</taxon>
        <taxon>Sporomusaceae</taxon>
        <taxon>Sporomusa</taxon>
    </lineage>
</organism>
<dbReference type="OrthoDB" id="9789125at2"/>